<keyword evidence="3" id="KW-1185">Reference proteome</keyword>
<reference evidence="2 3" key="1">
    <citation type="submission" date="2024-09" db="EMBL/GenBank/DDBJ databases">
        <title>Chromosome-scale assembly of Riccia fluitans.</title>
        <authorList>
            <person name="Paukszto L."/>
            <person name="Sawicki J."/>
            <person name="Karawczyk K."/>
            <person name="Piernik-Szablinska J."/>
            <person name="Szczecinska M."/>
            <person name="Mazdziarz M."/>
        </authorList>
    </citation>
    <scope>NUCLEOTIDE SEQUENCE [LARGE SCALE GENOMIC DNA]</scope>
    <source>
        <strain evidence="2">Rf_01</strain>
        <tissue evidence="2">Aerial parts of the thallus</tissue>
    </source>
</reference>
<organism evidence="2 3">
    <name type="scientific">Riccia fluitans</name>
    <dbReference type="NCBI Taxonomy" id="41844"/>
    <lineage>
        <taxon>Eukaryota</taxon>
        <taxon>Viridiplantae</taxon>
        <taxon>Streptophyta</taxon>
        <taxon>Embryophyta</taxon>
        <taxon>Marchantiophyta</taxon>
        <taxon>Marchantiopsida</taxon>
        <taxon>Marchantiidae</taxon>
        <taxon>Marchantiales</taxon>
        <taxon>Ricciaceae</taxon>
        <taxon>Riccia</taxon>
    </lineage>
</organism>
<gene>
    <name evidence="2" type="ORF">R1flu_011513</name>
</gene>
<evidence type="ECO:0000313" key="2">
    <source>
        <dbReference type="EMBL" id="KAL2643926.1"/>
    </source>
</evidence>
<accession>A0ABD1Z809</accession>
<name>A0ABD1Z809_9MARC</name>
<evidence type="ECO:0000313" key="3">
    <source>
        <dbReference type="Proteomes" id="UP001605036"/>
    </source>
</evidence>
<dbReference type="AlphaFoldDB" id="A0ABD1Z809"/>
<keyword evidence="1" id="KW-0812">Transmembrane</keyword>
<dbReference type="EMBL" id="JBHFFA010000002">
    <property type="protein sequence ID" value="KAL2643926.1"/>
    <property type="molecule type" value="Genomic_DNA"/>
</dbReference>
<protein>
    <submittedName>
        <fullName evidence="2">Uncharacterized protein</fullName>
    </submittedName>
</protein>
<sequence>MQQVSFKIWTLISNERINLRVYSGQFEVRVIDCCSWDQNAGYFQVLTMKSIQRFKAMLGTYKEKEIVLAYRVGCALAGLLVFGVTTYDIHRSIKNNELPPSREQLDFLASKISDSRERTKSPYLEGLKQDVEHRLLLA</sequence>
<evidence type="ECO:0000256" key="1">
    <source>
        <dbReference type="SAM" id="Phobius"/>
    </source>
</evidence>
<proteinExistence type="predicted"/>
<feature type="transmembrane region" description="Helical" evidence="1">
    <location>
        <begin position="68"/>
        <end position="87"/>
    </location>
</feature>
<keyword evidence="1" id="KW-1133">Transmembrane helix</keyword>
<keyword evidence="1" id="KW-0472">Membrane</keyword>
<dbReference type="Proteomes" id="UP001605036">
    <property type="component" value="Unassembled WGS sequence"/>
</dbReference>
<comment type="caution">
    <text evidence="2">The sequence shown here is derived from an EMBL/GenBank/DDBJ whole genome shotgun (WGS) entry which is preliminary data.</text>
</comment>